<proteinExistence type="predicted"/>
<dbReference type="EMBL" id="CP059399">
    <property type="protein sequence ID" value="QLY30155.1"/>
    <property type="molecule type" value="Genomic_DNA"/>
</dbReference>
<gene>
    <name evidence="2" type="ORF">H0264_34150</name>
</gene>
<organism evidence="2 3">
    <name type="scientific">Nocardia huaxiensis</name>
    <dbReference type="NCBI Taxonomy" id="2755382"/>
    <lineage>
        <taxon>Bacteria</taxon>
        <taxon>Bacillati</taxon>
        <taxon>Actinomycetota</taxon>
        <taxon>Actinomycetes</taxon>
        <taxon>Mycobacteriales</taxon>
        <taxon>Nocardiaceae</taxon>
        <taxon>Nocardia</taxon>
    </lineage>
</organism>
<evidence type="ECO:0000256" key="1">
    <source>
        <dbReference type="SAM" id="SignalP"/>
    </source>
</evidence>
<dbReference type="Gene3D" id="3.90.640.20">
    <property type="entry name" value="Heat-shock cognate protein, ATPase"/>
    <property type="match status" value="1"/>
</dbReference>
<feature type="chain" id="PRO_5027758855" evidence="1">
    <location>
        <begin position="29"/>
        <end position="230"/>
    </location>
</feature>
<protein>
    <submittedName>
        <fullName evidence="2">DUF3298 domain-containing protein</fullName>
    </submittedName>
</protein>
<dbReference type="KEGG" id="nhu:H0264_34150"/>
<sequence length="230" mass="25053">MTREAVHYLLAALMVVFAVCAGRVIAHAAPGEFYNTSYTKQGTNYLVEVPNVGIDGVDGPLHNARKDFDNNMDGHADRFIATYVGEHVSLMPAANYLYLGDHVLSGKIGVNVYQEGVVEGFEDYATHNTNTVTGEPISLLDLFTDLDSGLQALSYHSQALLDSTYGVDGYDRTAAEPRYANFHNWAVAVDGMRIYFGDIASHAAGNVMITLPWNVFHDVFNPAMAEVIGA</sequence>
<evidence type="ECO:0000313" key="2">
    <source>
        <dbReference type="EMBL" id="QLY30155.1"/>
    </source>
</evidence>
<feature type="signal peptide" evidence="1">
    <location>
        <begin position="1"/>
        <end position="28"/>
    </location>
</feature>
<dbReference type="AlphaFoldDB" id="A0A7D6VDY3"/>
<keyword evidence="1" id="KW-0732">Signal</keyword>
<evidence type="ECO:0000313" key="3">
    <source>
        <dbReference type="Proteomes" id="UP000515512"/>
    </source>
</evidence>
<name>A0A7D6VDY3_9NOCA</name>
<accession>A0A7D6VDY3</accession>
<reference evidence="2 3" key="1">
    <citation type="submission" date="2020-07" db="EMBL/GenBank/DDBJ databases">
        <authorList>
            <person name="Zhuang K."/>
            <person name="Ran Y."/>
        </authorList>
    </citation>
    <scope>NUCLEOTIDE SEQUENCE [LARGE SCALE GENOMIC DNA]</scope>
    <source>
        <strain evidence="2 3">WCH-YHL-001</strain>
    </source>
</reference>
<dbReference type="Proteomes" id="UP000515512">
    <property type="component" value="Chromosome"/>
</dbReference>
<dbReference type="InterPro" id="IPR037126">
    <property type="entry name" value="PdaC/RsiV-like_sf"/>
</dbReference>
<keyword evidence="3" id="KW-1185">Reference proteome</keyword>
<dbReference type="RefSeq" id="WP_181581354.1">
    <property type="nucleotide sequence ID" value="NZ_CP059399.1"/>
</dbReference>